<dbReference type="Pfam" id="PF13087">
    <property type="entry name" value="AAA_12"/>
    <property type="match status" value="1"/>
</dbReference>
<dbReference type="PROSITE" id="PS50103">
    <property type="entry name" value="ZF_C3H1"/>
    <property type="match status" value="1"/>
</dbReference>
<dbReference type="Gene3D" id="3.40.50.300">
    <property type="entry name" value="P-loop containing nucleotide triphosphate hydrolases"/>
    <property type="match status" value="2"/>
</dbReference>
<dbReference type="SUPFAM" id="SSF48452">
    <property type="entry name" value="TPR-like"/>
    <property type="match status" value="1"/>
</dbReference>
<feature type="zinc finger region" description="C3H1-type" evidence="1">
    <location>
        <begin position="219"/>
        <end position="242"/>
    </location>
</feature>
<reference evidence="3" key="1">
    <citation type="submission" date="2022-01" db="EMBL/GenBank/DDBJ databases">
        <authorList>
            <person name="King R."/>
        </authorList>
    </citation>
    <scope>NUCLEOTIDE SEQUENCE</scope>
</reference>
<evidence type="ECO:0000259" key="2">
    <source>
        <dbReference type="PROSITE" id="PS50103"/>
    </source>
</evidence>
<dbReference type="CDD" id="cd18077">
    <property type="entry name" value="DEXXQc_HELZ"/>
    <property type="match status" value="1"/>
</dbReference>
<dbReference type="InterPro" id="IPR041677">
    <property type="entry name" value="DNA2/NAM7_AAA_11"/>
</dbReference>
<dbReference type="InterPro" id="IPR049569">
    <property type="entry name" value="HELZ_DEAD-box_1"/>
</dbReference>
<dbReference type="FunFam" id="3.40.50.300:FF:000453">
    <property type="entry name" value="Probable helicase with zinc finger domain"/>
    <property type="match status" value="1"/>
</dbReference>
<accession>A0A9P0G8R4</accession>
<dbReference type="GO" id="GO:0008270">
    <property type="term" value="F:zinc ion binding"/>
    <property type="evidence" value="ECO:0007669"/>
    <property type="project" value="UniProtKB-KW"/>
</dbReference>
<dbReference type="EMBL" id="OV651823">
    <property type="protein sequence ID" value="CAH1101075.1"/>
    <property type="molecule type" value="Genomic_DNA"/>
</dbReference>
<dbReference type="GO" id="GO:0035194">
    <property type="term" value="P:regulatory ncRNA-mediated post-transcriptional gene silencing"/>
    <property type="evidence" value="ECO:0007669"/>
    <property type="project" value="TreeGrafter"/>
</dbReference>
<feature type="domain" description="C3H1-type" evidence="2">
    <location>
        <begin position="219"/>
        <end position="242"/>
    </location>
</feature>
<dbReference type="InterPro" id="IPR000571">
    <property type="entry name" value="Znf_CCCH"/>
</dbReference>
<keyword evidence="4" id="KW-1185">Reference proteome</keyword>
<dbReference type="PANTHER" id="PTHR10887">
    <property type="entry name" value="DNA2/NAM7 HELICASE FAMILY"/>
    <property type="match status" value="1"/>
</dbReference>
<dbReference type="CDD" id="cd18808">
    <property type="entry name" value="SF1_C_Upf1"/>
    <property type="match status" value="1"/>
</dbReference>
<keyword evidence="1" id="KW-0479">Metal-binding</keyword>
<proteinExistence type="predicted"/>
<gene>
    <name evidence="3" type="ORF">PSYICH_LOCUS2786</name>
</gene>
<dbReference type="InterPro" id="IPR041679">
    <property type="entry name" value="DNA2/NAM7-like_C"/>
</dbReference>
<dbReference type="Pfam" id="PF13086">
    <property type="entry name" value="AAA_11"/>
    <property type="match status" value="2"/>
</dbReference>
<dbReference type="OrthoDB" id="5988104at2759"/>
<keyword evidence="1" id="KW-0863">Zinc-finger</keyword>
<dbReference type="PROSITE" id="PS00028">
    <property type="entry name" value="ZINC_FINGER_C2H2_1"/>
    <property type="match status" value="1"/>
</dbReference>
<dbReference type="FunFam" id="3.40.50.300:FF:000419">
    <property type="entry name" value="Probable helicase with zinc finger domain"/>
    <property type="match status" value="1"/>
</dbReference>
<dbReference type="InterPro" id="IPR011990">
    <property type="entry name" value="TPR-like_helical_dom_sf"/>
</dbReference>
<dbReference type="Gene3D" id="1.25.40.10">
    <property type="entry name" value="Tetratricopeptide repeat domain"/>
    <property type="match status" value="1"/>
</dbReference>
<dbReference type="Proteomes" id="UP001153636">
    <property type="component" value="Chromosome 11"/>
</dbReference>
<dbReference type="PANTHER" id="PTHR10887:SF365">
    <property type="entry name" value="HELICASE WITH ZINC FINGER DOMAIN-RELATED"/>
    <property type="match status" value="1"/>
</dbReference>
<organism evidence="3 4">
    <name type="scientific">Psylliodes chrysocephalus</name>
    <dbReference type="NCBI Taxonomy" id="3402493"/>
    <lineage>
        <taxon>Eukaryota</taxon>
        <taxon>Metazoa</taxon>
        <taxon>Ecdysozoa</taxon>
        <taxon>Arthropoda</taxon>
        <taxon>Hexapoda</taxon>
        <taxon>Insecta</taxon>
        <taxon>Pterygota</taxon>
        <taxon>Neoptera</taxon>
        <taxon>Endopterygota</taxon>
        <taxon>Coleoptera</taxon>
        <taxon>Polyphaga</taxon>
        <taxon>Cucujiformia</taxon>
        <taxon>Chrysomeloidea</taxon>
        <taxon>Chrysomelidae</taxon>
        <taxon>Galerucinae</taxon>
        <taxon>Alticini</taxon>
        <taxon>Psylliodes</taxon>
    </lineage>
</organism>
<evidence type="ECO:0000313" key="4">
    <source>
        <dbReference type="Proteomes" id="UP001153636"/>
    </source>
</evidence>
<dbReference type="InterPro" id="IPR027417">
    <property type="entry name" value="P-loop_NTPase"/>
</dbReference>
<sequence length="1467" mass="167687">MTPATMELQAQEYLKQKNWVQAIELLNKLLTNKQNSVEQIVGYLTDRAECFLELNNHQAVIIDSKNIIKLCPDQTNYNVCLARKRLIHSLYMIKRYTEADMAARDWLILIQESDVNKEIKAALEGLLGSFINCTNSKQKTINLLKILDANFTNGFNNSAKSVPPPLVSCVYCNVTFNDKNELRAHCQTEAHEMTVMSDDGRDWRWRPPPRGVTYDAYLPCDNWREARCCRYGLQCVRAHGEEELAEWRERFRYREMRMQRAKEKELFGKSYTEDILEKWAQSSSPNSLMCSKIEEVEDHCSCPLSVTVSSKNSLHEWTFLLKTKRPLKAVALLQDTHRNHFYIANIFIKNCKIDLKNDQEWISPLLNQESMLAVEYRIKVVFTTGIFGTFRQSIVFDFSCEPVLVKHMCVDVVPDPDLEKINEIRKEITLSISERWTLHNSDIVPFHSTVENANPNEEWEKRLRSMYPCPHAESFLLSHATVAEKKFTKNNYRERMHELLFIEEMARYDLVAQYNLTAKLQIAHSYILSPNSMAASTAKYSTNGELFASVNLGKELSEDTSEGRLILMHCNSVYISLSEDASRKRRVYEAWIEDKGKNTIYLRLSAITVKELVLSPDADVEVDIQFQLNRIPYCEWHYTLDKMTNFKMIFPETYLEPSIPWSPSRQWSRTLDSRLNIKQKEAINAITTPLCIQLPPILVIGPFGTGKTFTLAQAIRELIKDASNRILLCTHSNSAADLYIKDYLDQWVDNGEEDARPLRIYYTKRWVTTVHPIVQKYCLIKNNGNYRNFEIPTLDDIMRHKIVVVTLSTSVYLSAMGLPQGFFTHILLDEAAQAIECETVTPLAVAHESTRIVLAGDHMQLGPDIFSLFAKERNLHISLLERLYDHYPGQFPCKILLCENYRAHESIIQFTSESFYDQKLVSSSKQPRHVKFFPLTFFTTRGEDIQDKNSTAFYNNSEVYEVVERVTELKRSWPTEWGAYSDQSIGVVTPYADQVFRIRSELRKRRVDNVCVERVLNVQGKQFRAIILSTVRTRKTCSADTGRTEVDYGFLSNSKLLNTAITRAQSLVAVVGDPIALCSLGRCSKVWERFIQICKDNDSLFGITWTQLKLQLDGIELKKIYTLNPLAPEFIPRKYKELGILPNAAKVEASIPKEVVPPPPPPTTLVSQIPPPVISPFPLQDLRFFPQLLYPQQPRPFLFNLLPPPLTNGFTQPIPIVNPSIVVQPRPPVVAQVPKALTVGGAQNMGVQSAGCKAQAGSIQASSNKLIQFMNNVHFPEAHVLNDCVNLLPQNMSLADMLLQPPSLQERWYNYLRETTGSEAAEKFKYLLHTTNQKGSKILDKNIFERSTPSSCESPTFCWYDSPTNQINFNKPVYMTENVSEHHNGSKDNVNFEVFENGLSESELQRHINEEFSNLSLDSDVNEVFKALTYKNDPVHHLNGAAAAAASGGSQQSSGSVTGPKFYKYFQ</sequence>
<dbReference type="InterPro" id="IPR047187">
    <property type="entry name" value="SF1_C_Upf1"/>
</dbReference>
<dbReference type="GO" id="GO:0043186">
    <property type="term" value="C:P granule"/>
    <property type="evidence" value="ECO:0007669"/>
    <property type="project" value="TreeGrafter"/>
</dbReference>
<dbReference type="SUPFAM" id="SSF52540">
    <property type="entry name" value="P-loop containing nucleoside triphosphate hydrolases"/>
    <property type="match status" value="1"/>
</dbReference>
<name>A0A9P0G8R4_9CUCU</name>
<keyword evidence="1" id="KW-0862">Zinc</keyword>
<dbReference type="GO" id="GO:0005829">
    <property type="term" value="C:cytosol"/>
    <property type="evidence" value="ECO:0007669"/>
    <property type="project" value="TreeGrafter"/>
</dbReference>
<dbReference type="InterPro" id="IPR045055">
    <property type="entry name" value="DNA2/NAM7-like"/>
</dbReference>
<dbReference type="InterPro" id="IPR013087">
    <property type="entry name" value="Znf_C2H2_type"/>
</dbReference>
<evidence type="ECO:0000313" key="3">
    <source>
        <dbReference type="EMBL" id="CAH1101075.1"/>
    </source>
</evidence>
<protein>
    <recommendedName>
        <fullName evidence="2">C3H1-type domain-containing protein</fullName>
    </recommendedName>
</protein>
<dbReference type="GO" id="GO:0004386">
    <property type="term" value="F:helicase activity"/>
    <property type="evidence" value="ECO:0007669"/>
    <property type="project" value="InterPro"/>
</dbReference>
<evidence type="ECO:0000256" key="1">
    <source>
        <dbReference type="PROSITE-ProRule" id="PRU00723"/>
    </source>
</evidence>